<keyword evidence="2 7" id="KW-0813">Transport</keyword>
<accession>A0ABW3DH98</accession>
<evidence type="ECO:0000256" key="1">
    <source>
        <dbReference type="ARBA" id="ARBA00004651"/>
    </source>
</evidence>
<keyword evidence="3" id="KW-1003">Cell membrane</keyword>
<organism evidence="9 10">
    <name type="scientific">Paenibacillus residui</name>
    <dbReference type="NCBI Taxonomy" id="629724"/>
    <lineage>
        <taxon>Bacteria</taxon>
        <taxon>Bacillati</taxon>
        <taxon>Bacillota</taxon>
        <taxon>Bacilli</taxon>
        <taxon>Bacillales</taxon>
        <taxon>Paenibacillaceae</taxon>
        <taxon>Paenibacillus</taxon>
    </lineage>
</organism>
<dbReference type="PROSITE" id="PS50928">
    <property type="entry name" value="ABC_TM1"/>
    <property type="match status" value="1"/>
</dbReference>
<keyword evidence="5 7" id="KW-1133">Transmembrane helix</keyword>
<evidence type="ECO:0000256" key="6">
    <source>
        <dbReference type="ARBA" id="ARBA00023136"/>
    </source>
</evidence>
<dbReference type="Pfam" id="PF00528">
    <property type="entry name" value="BPD_transp_1"/>
    <property type="match status" value="1"/>
</dbReference>
<evidence type="ECO:0000259" key="8">
    <source>
        <dbReference type="PROSITE" id="PS50928"/>
    </source>
</evidence>
<feature type="transmembrane region" description="Helical" evidence="7">
    <location>
        <begin position="12"/>
        <end position="34"/>
    </location>
</feature>
<dbReference type="Proteomes" id="UP001597120">
    <property type="component" value="Unassembled WGS sequence"/>
</dbReference>
<dbReference type="RefSeq" id="WP_144934833.1">
    <property type="nucleotide sequence ID" value="NZ_JBHTIU010000094.1"/>
</dbReference>
<name>A0ABW3DH98_9BACL</name>
<gene>
    <name evidence="9" type="ORF">ACFQ03_22765</name>
</gene>
<dbReference type="InterPro" id="IPR000515">
    <property type="entry name" value="MetI-like"/>
</dbReference>
<dbReference type="InterPro" id="IPR035906">
    <property type="entry name" value="MetI-like_sf"/>
</dbReference>
<feature type="transmembrane region" description="Helical" evidence="7">
    <location>
        <begin position="181"/>
        <end position="203"/>
    </location>
</feature>
<reference evidence="10" key="1">
    <citation type="journal article" date="2019" name="Int. J. Syst. Evol. Microbiol.">
        <title>The Global Catalogue of Microorganisms (GCM) 10K type strain sequencing project: providing services to taxonomists for standard genome sequencing and annotation.</title>
        <authorList>
            <consortium name="The Broad Institute Genomics Platform"/>
            <consortium name="The Broad Institute Genome Sequencing Center for Infectious Disease"/>
            <person name="Wu L."/>
            <person name="Ma J."/>
        </authorList>
    </citation>
    <scope>NUCLEOTIDE SEQUENCE [LARGE SCALE GENOMIC DNA]</scope>
    <source>
        <strain evidence="10">CCUG 57263</strain>
    </source>
</reference>
<proteinExistence type="inferred from homology"/>
<dbReference type="SUPFAM" id="SSF161098">
    <property type="entry name" value="MetI-like"/>
    <property type="match status" value="1"/>
</dbReference>
<feature type="transmembrane region" description="Helical" evidence="7">
    <location>
        <begin position="75"/>
        <end position="96"/>
    </location>
</feature>
<dbReference type="EMBL" id="JBHTIU010000094">
    <property type="protein sequence ID" value="MFD0871956.1"/>
    <property type="molecule type" value="Genomic_DNA"/>
</dbReference>
<evidence type="ECO:0000256" key="7">
    <source>
        <dbReference type="RuleBase" id="RU363032"/>
    </source>
</evidence>
<dbReference type="PANTHER" id="PTHR43744:SF9">
    <property type="entry name" value="POLYGALACTURONAN_RHAMNOGALACTURONAN TRANSPORT SYSTEM PERMEASE PROTEIN YTCP"/>
    <property type="match status" value="1"/>
</dbReference>
<feature type="transmembrane region" description="Helical" evidence="7">
    <location>
        <begin position="139"/>
        <end position="160"/>
    </location>
</feature>
<feature type="transmembrane region" description="Helical" evidence="7">
    <location>
        <begin position="256"/>
        <end position="276"/>
    </location>
</feature>
<comment type="similarity">
    <text evidence="7">Belongs to the binding-protein-dependent transport system permease family.</text>
</comment>
<dbReference type="CDD" id="cd06261">
    <property type="entry name" value="TM_PBP2"/>
    <property type="match status" value="1"/>
</dbReference>
<evidence type="ECO:0000313" key="9">
    <source>
        <dbReference type="EMBL" id="MFD0871956.1"/>
    </source>
</evidence>
<feature type="transmembrane region" description="Helical" evidence="7">
    <location>
        <begin position="108"/>
        <end position="133"/>
    </location>
</feature>
<feature type="domain" description="ABC transmembrane type-1" evidence="8">
    <location>
        <begin position="73"/>
        <end position="275"/>
    </location>
</feature>
<dbReference type="Gene3D" id="1.10.3720.10">
    <property type="entry name" value="MetI-like"/>
    <property type="match status" value="1"/>
</dbReference>
<keyword evidence="10" id="KW-1185">Reference proteome</keyword>
<comment type="caution">
    <text evidence="9">The sequence shown here is derived from an EMBL/GenBank/DDBJ whole genome shotgun (WGS) entry which is preliminary data.</text>
</comment>
<evidence type="ECO:0000256" key="4">
    <source>
        <dbReference type="ARBA" id="ARBA00022692"/>
    </source>
</evidence>
<sequence length="291" mass="32372">MNMERSDKLFQWTNGAVILLISLSMIAPMIHLLAVSLSDPVYAGAKLVYLWPKGFFLDVYHTLFGMADMWRAMGVSIYITLAGTLLCLLLTSSLAYTLTRPRMPARKWIVGLILISFIFPSPLIPSFLVVNALGMNNTLWALIIPGALGAYYIIIMRTFFAGISKELIEAAKIDGCGEFGVFVRIVLPLSKAVLATIALFHAVGQWNSYFGALIYIRSEHLFPLQLKLRNMVQNSSFDSGFDSNMFDTDVLQTPEMIKAGAIIFTTLPILLVYPFLQKHFVKGAMLGSLKE</sequence>
<evidence type="ECO:0000313" key="10">
    <source>
        <dbReference type="Proteomes" id="UP001597120"/>
    </source>
</evidence>
<keyword evidence="4 7" id="KW-0812">Transmembrane</keyword>
<evidence type="ECO:0000256" key="2">
    <source>
        <dbReference type="ARBA" id="ARBA00022448"/>
    </source>
</evidence>
<dbReference type="PANTHER" id="PTHR43744">
    <property type="entry name" value="ABC TRANSPORTER PERMEASE PROTEIN MG189-RELATED-RELATED"/>
    <property type="match status" value="1"/>
</dbReference>
<evidence type="ECO:0000256" key="5">
    <source>
        <dbReference type="ARBA" id="ARBA00022989"/>
    </source>
</evidence>
<comment type="subcellular location">
    <subcellularLocation>
        <location evidence="1 7">Cell membrane</location>
        <topology evidence="1 7">Multi-pass membrane protein</topology>
    </subcellularLocation>
</comment>
<keyword evidence="6 7" id="KW-0472">Membrane</keyword>
<protein>
    <submittedName>
        <fullName evidence="9">Carbohydrate ABC transporter permease</fullName>
    </submittedName>
</protein>
<evidence type="ECO:0000256" key="3">
    <source>
        <dbReference type="ARBA" id="ARBA00022475"/>
    </source>
</evidence>